<proteinExistence type="predicted"/>
<dbReference type="AlphaFoldDB" id="A0A174ZJI1"/>
<accession>A0A174ZJI1</accession>
<dbReference type="EMBL" id="CZBV01000003">
    <property type="protein sequence ID" value="CUQ84296.1"/>
    <property type="molecule type" value="Genomic_DNA"/>
</dbReference>
<gene>
    <name evidence="2" type="ORF">ERS852492_01382</name>
</gene>
<feature type="compositionally biased region" description="Basic and acidic residues" evidence="1">
    <location>
        <begin position="20"/>
        <end position="31"/>
    </location>
</feature>
<feature type="region of interest" description="Disordered" evidence="1">
    <location>
        <begin position="1"/>
        <end position="31"/>
    </location>
</feature>
<name>A0A174ZJI1_9FIRM</name>
<protein>
    <submittedName>
        <fullName evidence="2">Uncharacterized protein</fullName>
    </submittedName>
</protein>
<dbReference type="Proteomes" id="UP000095780">
    <property type="component" value="Unassembled WGS sequence"/>
</dbReference>
<evidence type="ECO:0000313" key="3">
    <source>
        <dbReference type="Proteomes" id="UP000095780"/>
    </source>
</evidence>
<organism evidence="2 3">
    <name type="scientific">Lachnospira eligens</name>
    <dbReference type="NCBI Taxonomy" id="39485"/>
    <lineage>
        <taxon>Bacteria</taxon>
        <taxon>Bacillati</taxon>
        <taxon>Bacillota</taxon>
        <taxon>Clostridia</taxon>
        <taxon>Lachnospirales</taxon>
        <taxon>Lachnospiraceae</taxon>
        <taxon>Lachnospira</taxon>
    </lineage>
</organism>
<reference evidence="2 3" key="1">
    <citation type="submission" date="2015-09" db="EMBL/GenBank/DDBJ databases">
        <authorList>
            <consortium name="Pathogen Informatics"/>
        </authorList>
    </citation>
    <scope>NUCLEOTIDE SEQUENCE [LARGE SCALE GENOMIC DNA]</scope>
    <source>
        <strain evidence="2 3">2789STDY5834878</strain>
    </source>
</reference>
<feature type="compositionally biased region" description="Basic and acidic residues" evidence="1">
    <location>
        <begin position="1"/>
        <end position="11"/>
    </location>
</feature>
<sequence>MALERKTHLDDTPAQQNEAHGADQAEDEIRKVVDHRDGVAGSVGSNGHAQHKGHRQDSHCVEAEALLDFALQLGVVVDRLLGLVKQVFHGFVPPLD</sequence>
<evidence type="ECO:0000313" key="2">
    <source>
        <dbReference type="EMBL" id="CUQ84296.1"/>
    </source>
</evidence>
<evidence type="ECO:0000256" key="1">
    <source>
        <dbReference type="SAM" id="MobiDB-lite"/>
    </source>
</evidence>